<dbReference type="GeneID" id="24134387"/>
<dbReference type="OrthoDB" id="69459at2759"/>
<dbReference type="EMBL" id="KK583288">
    <property type="protein sequence ID" value="KDO21422.1"/>
    <property type="molecule type" value="Genomic_DNA"/>
</dbReference>
<sequence length="192" mass="21417">MANLCAFRNCVNVAIADAGGKCEYHKDRKMCSRDDCQNQVYARNLCVRHGGKKPCAFEGCLSYAKGGTFCLKHGGQCDRRLCSVEGCAKQAHARQLCVRHGGGRSCKIPSCAQHVRMGGYCQRHYRESLALREQATTAADANGFDFDYMLLSLLIDREAWEPLDFDEATTCHEIKDEDWSLLQSLDNVEIAP</sequence>
<gene>
    <name evidence="2" type="ORF">SPRG_12429</name>
</gene>
<feature type="domain" description="WRKY19-like zinc finger" evidence="1">
    <location>
        <begin position="79"/>
        <end position="102"/>
    </location>
</feature>
<evidence type="ECO:0000313" key="2">
    <source>
        <dbReference type="EMBL" id="KDO21422.1"/>
    </source>
</evidence>
<evidence type="ECO:0000259" key="1">
    <source>
        <dbReference type="Pfam" id="PF24906"/>
    </source>
</evidence>
<dbReference type="PANTHER" id="PTHR31827:SF1">
    <property type="entry name" value="EMB|CAB89363.1"/>
    <property type="match status" value="1"/>
</dbReference>
<organism evidence="2 3">
    <name type="scientific">Saprolegnia parasitica (strain CBS 223.65)</name>
    <dbReference type="NCBI Taxonomy" id="695850"/>
    <lineage>
        <taxon>Eukaryota</taxon>
        <taxon>Sar</taxon>
        <taxon>Stramenopiles</taxon>
        <taxon>Oomycota</taxon>
        <taxon>Saprolegniomycetes</taxon>
        <taxon>Saprolegniales</taxon>
        <taxon>Saprolegniaceae</taxon>
        <taxon>Saprolegnia</taxon>
    </lineage>
</organism>
<evidence type="ECO:0000313" key="3">
    <source>
        <dbReference type="Proteomes" id="UP000030745"/>
    </source>
</evidence>
<dbReference type="OMA" id="EATTCHE"/>
<protein>
    <recommendedName>
        <fullName evidence="1">WRKY19-like zinc finger domain-containing protein</fullName>
    </recommendedName>
</protein>
<dbReference type="PANTHER" id="PTHR31827">
    <property type="entry name" value="EMB|CAB89363.1"/>
    <property type="match status" value="1"/>
</dbReference>
<keyword evidence="3" id="KW-1185">Reference proteome</keyword>
<accession>A0A067C3M8</accession>
<dbReference type="Proteomes" id="UP000030745">
    <property type="component" value="Unassembled WGS sequence"/>
</dbReference>
<dbReference type="KEGG" id="spar:SPRG_12429"/>
<dbReference type="VEuPathDB" id="FungiDB:SPRG_12429"/>
<dbReference type="InterPro" id="IPR056866">
    <property type="entry name" value="Znf_WRKY19"/>
</dbReference>
<dbReference type="Pfam" id="PF24906">
    <property type="entry name" value="Zf_WRKY19"/>
    <property type="match status" value="1"/>
</dbReference>
<proteinExistence type="predicted"/>
<name>A0A067C3M8_SAPPC</name>
<dbReference type="RefSeq" id="XP_012207869.1">
    <property type="nucleotide sequence ID" value="XM_012352479.1"/>
</dbReference>
<dbReference type="STRING" id="695850.A0A067C3M8"/>
<dbReference type="AlphaFoldDB" id="A0A067C3M8"/>
<reference evidence="2 3" key="1">
    <citation type="journal article" date="2013" name="PLoS Genet.">
        <title>Distinctive expansion of potential virulence genes in the genome of the oomycete fish pathogen Saprolegnia parasitica.</title>
        <authorList>
            <person name="Jiang R.H."/>
            <person name="de Bruijn I."/>
            <person name="Haas B.J."/>
            <person name="Belmonte R."/>
            <person name="Lobach L."/>
            <person name="Christie J."/>
            <person name="van den Ackerveken G."/>
            <person name="Bottin A."/>
            <person name="Bulone V."/>
            <person name="Diaz-Moreno S.M."/>
            <person name="Dumas B."/>
            <person name="Fan L."/>
            <person name="Gaulin E."/>
            <person name="Govers F."/>
            <person name="Grenville-Briggs L.J."/>
            <person name="Horner N.R."/>
            <person name="Levin J.Z."/>
            <person name="Mammella M."/>
            <person name="Meijer H.J."/>
            <person name="Morris P."/>
            <person name="Nusbaum C."/>
            <person name="Oome S."/>
            <person name="Phillips A.J."/>
            <person name="van Rooyen D."/>
            <person name="Rzeszutek E."/>
            <person name="Saraiva M."/>
            <person name="Secombes C.J."/>
            <person name="Seidl M.F."/>
            <person name="Snel B."/>
            <person name="Stassen J.H."/>
            <person name="Sykes S."/>
            <person name="Tripathy S."/>
            <person name="van den Berg H."/>
            <person name="Vega-Arreguin J.C."/>
            <person name="Wawra S."/>
            <person name="Young S.K."/>
            <person name="Zeng Q."/>
            <person name="Dieguez-Uribeondo J."/>
            <person name="Russ C."/>
            <person name="Tyler B.M."/>
            <person name="van West P."/>
        </authorList>
    </citation>
    <scope>NUCLEOTIDE SEQUENCE [LARGE SCALE GENOMIC DNA]</scope>
    <source>
        <strain evidence="2 3">CBS 223.65</strain>
    </source>
</reference>